<protein>
    <recommendedName>
        <fullName evidence="3">Cyclase</fullName>
    </recommendedName>
</protein>
<dbReference type="SUPFAM" id="SSF102198">
    <property type="entry name" value="Putative cyclase"/>
    <property type="match status" value="1"/>
</dbReference>
<dbReference type="AlphaFoldDB" id="A0A1B7LAH0"/>
<dbReference type="PANTHER" id="PTHR31118:SF12">
    <property type="entry name" value="CYCLASE-LIKE PROTEIN 2"/>
    <property type="match status" value="1"/>
</dbReference>
<dbReference type="Pfam" id="PF04199">
    <property type="entry name" value="Cyclase"/>
    <property type="match status" value="1"/>
</dbReference>
<dbReference type="InterPro" id="IPR037175">
    <property type="entry name" value="KFase_sf"/>
</dbReference>
<evidence type="ECO:0000313" key="2">
    <source>
        <dbReference type="Proteomes" id="UP000078532"/>
    </source>
</evidence>
<organism evidence="1 2">
    <name type="scientific">Desulfotomaculum copahuensis</name>
    <dbReference type="NCBI Taxonomy" id="1838280"/>
    <lineage>
        <taxon>Bacteria</taxon>
        <taxon>Bacillati</taxon>
        <taxon>Bacillota</taxon>
        <taxon>Clostridia</taxon>
        <taxon>Eubacteriales</taxon>
        <taxon>Desulfotomaculaceae</taxon>
        <taxon>Desulfotomaculum</taxon>
    </lineage>
</organism>
<keyword evidence="2" id="KW-1185">Reference proteome</keyword>
<proteinExistence type="predicted"/>
<reference evidence="1 2" key="1">
    <citation type="submission" date="2016-04" db="EMBL/GenBank/DDBJ databases">
        <authorList>
            <person name="Evans L.H."/>
            <person name="Alamgir A."/>
            <person name="Owens N."/>
            <person name="Weber N.D."/>
            <person name="Virtaneva K."/>
            <person name="Barbian K."/>
            <person name="Babar A."/>
            <person name="Rosenke K."/>
        </authorList>
    </citation>
    <scope>NUCLEOTIDE SEQUENCE [LARGE SCALE GENOMIC DNA]</scope>
    <source>
        <strain evidence="1 2">LMa1</strain>
    </source>
</reference>
<dbReference type="EMBL" id="LYVF01000199">
    <property type="protein sequence ID" value="OAT79332.1"/>
    <property type="molecule type" value="Genomic_DNA"/>
</dbReference>
<sequence>MRIVDLTVEIYDGLQSHPAHPRTVVMDYVTHAFSAPRYNLPCKGFASKLLIMSDHGGTHVDAPFHFFANMATIEATPTEQLIGDAVVIDAADWVGDDGVTDKLLKKITFEQGIEIKDNDIVLIRTWKGPWGGDGFHEANGLALSGAQWLLDKGIKALGTDISILEKDNYDMGRPVHLYVLGKGIPIIENLVNLEKIDKKRFFFIGLPLKIKGASGSPIRAVGIMEF</sequence>
<dbReference type="Gene3D" id="3.50.30.50">
    <property type="entry name" value="Putative cyclase"/>
    <property type="match status" value="1"/>
</dbReference>
<dbReference type="Proteomes" id="UP000078532">
    <property type="component" value="Unassembled WGS sequence"/>
</dbReference>
<comment type="caution">
    <text evidence="1">The sequence shown here is derived from an EMBL/GenBank/DDBJ whole genome shotgun (WGS) entry which is preliminary data.</text>
</comment>
<dbReference type="InterPro" id="IPR007325">
    <property type="entry name" value="KFase/CYL"/>
</dbReference>
<gene>
    <name evidence="1" type="ORF">A6M21_16200</name>
</gene>
<evidence type="ECO:0008006" key="3">
    <source>
        <dbReference type="Google" id="ProtNLM"/>
    </source>
</evidence>
<name>A0A1B7LAH0_9FIRM</name>
<dbReference type="RefSeq" id="WP_066671852.1">
    <property type="nucleotide sequence ID" value="NZ_LYVF01000199.1"/>
</dbReference>
<dbReference type="GO" id="GO:0019441">
    <property type="term" value="P:L-tryptophan catabolic process to kynurenine"/>
    <property type="evidence" value="ECO:0007669"/>
    <property type="project" value="InterPro"/>
</dbReference>
<evidence type="ECO:0000313" key="1">
    <source>
        <dbReference type="EMBL" id="OAT79332.1"/>
    </source>
</evidence>
<dbReference type="OrthoDB" id="9796085at2"/>
<dbReference type="GO" id="GO:0004061">
    <property type="term" value="F:arylformamidase activity"/>
    <property type="evidence" value="ECO:0007669"/>
    <property type="project" value="InterPro"/>
</dbReference>
<accession>A0A1B7LAH0</accession>
<dbReference type="STRING" id="1838280.A6M21_16200"/>
<dbReference type="PANTHER" id="PTHR31118">
    <property type="entry name" value="CYCLASE-LIKE PROTEIN 2"/>
    <property type="match status" value="1"/>
</dbReference>